<dbReference type="GO" id="GO:0004693">
    <property type="term" value="F:cyclin-dependent protein serine/threonine kinase activity"/>
    <property type="evidence" value="ECO:0007669"/>
    <property type="project" value="TreeGrafter"/>
</dbReference>
<evidence type="ECO:0000256" key="1">
    <source>
        <dbReference type="ARBA" id="ARBA00012409"/>
    </source>
</evidence>
<feature type="active site" description="Proton acceptor" evidence="8">
    <location>
        <position position="127"/>
    </location>
</feature>
<dbReference type="GO" id="GO:0045944">
    <property type="term" value="P:positive regulation of transcription by RNA polymerase II"/>
    <property type="evidence" value="ECO:0007669"/>
    <property type="project" value="TreeGrafter"/>
</dbReference>
<keyword evidence="3" id="KW-0597">Phosphoprotein</keyword>
<evidence type="ECO:0000256" key="6">
    <source>
        <dbReference type="ARBA" id="ARBA00022777"/>
    </source>
</evidence>
<keyword evidence="6" id="KW-0418">Kinase</keyword>
<dbReference type="GO" id="GO:0008353">
    <property type="term" value="F:RNA polymerase II CTD heptapeptide repeat kinase activity"/>
    <property type="evidence" value="ECO:0007669"/>
    <property type="project" value="UniProtKB-EC"/>
</dbReference>
<dbReference type="SMART" id="SM00220">
    <property type="entry name" value="S_TKc"/>
    <property type="match status" value="1"/>
</dbReference>
<dbReference type="Pfam" id="PF00069">
    <property type="entry name" value="Pkinase"/>
    <property type="match status" value="1"/>
</dbReference>
<dbReference type="InterPro" id="IPR050108">
    <property type="entry name" value="CDK"/>
</dbReference>
<keyword evidence="4" id="KW-0808">Transferase</keyword>
<dbReference type="FunFam" id="1.10.510.10:FF:000624">
    <property type="entry name" value="Mitogen-activated protein kinase"/>
    <property type="match status" value="1"/>
</dbReference>
<dbReference type="Gene3D" id="1.10.510.10">
    <property type="entry name" value="Transferase(Phosphotransferase) domain 1"/>
    <property type="match status" value="1"/>
</dbReference>
<evidence type="ECO:0000256" key="4">
    <source>
        <dbReference type="ARBA" id="ARBA00022679"/>
    </source>
</evidence>
<feature type="compositionally biased region" description="Low complexity" evidence="11">
    <location>
        <begin position="501"/>
        <end position="515"/>
    </location>
</feature>
<evidence type="ECO:0000256" key="10">
    <source>
        <dbReference type="PROSITE-ProRule" id="PRU10141"/>
    </source>
</evidence>
<dbReference type="PANTHER" id="PTHR24056">
    <property type="entry name" value="CELL DIVISION PROTEIN KINASE"/>
    <property type="match status" value="1"/>
</dbReference>
<evidence type="ECO:0000313" key="14">
    <source>
        <dbReference type="Proteomes" id="UP000075714"/>
    </source>
</evidence>
<dbReference type="GO" id="GO:0005524">
    <property type="term" value="F:ATP binding"/>
    <property type="evidence" value="ECO:0007669"/>
    <property type="project" value="UniProtKB-UniRule"/>
</dbReference>
<keyword evidence="14" id="KW-1185">Reference proteome</keyword>
<sequence length="1024" mass="106780">MAENYIRGALLGQGTFAAVYKGSDKRTGKEVALKEIFPDEKGGADGKKGLDPTALREIKLLRELRHPHVIGLLDAYPKKKSVVLVLEYMHSDLEAVIKDPHLVLGAADIKSFLQQLLEALAACHSRDIKPNNCLIAPDGRLVLADFGLSRVYGSPDGRLTCEVFARWYRAPELFFGARRYTSAVDIWAAGCIFGELLLRRPLFDGMCDIDVLSKVFALTGTPGQEGNWPAARELPCFLQFTETKPLPLRQVFPAASGDALDLLGRMLCLDPLRRISAAEALRHPYFSNNPAPTPHRLLPRPVKREDAPLAAAGGGGAAVAAKGAKARGPQQLMQRGPQHMPWASGTAQGQSQQQQAVVARPSAPAPARSILASVQIQTQQPRPAPAAVVATSVSGASSEPTRGNQWGVAPIITVPKLQAALQTALQEAKGRKPEAYKVDNFEALFDSMMHPGTASKLDGPLPHELPEELRYSDQWHKHCRDWNAKNKGVTYIAPPPPAEGPQPAATPATTPTGADGAMAAQSAKWAQEESGLSEAACKALAVAHCRAPTTATTPATDSRSKEASAEAAQLATVEAMLLSAMNCSAALDGSLALAASPNAMSEAGSEFEVGLPVPQIDLLAAGRPESQVAQRMAAAPAQAPAAPAVVWSPAFPPSSVGVVAKPPSPVTLLPVAPIDAPTPNPAFFSAAPTGTKPLGLAAAVAAVANGSKTAYDPAGPSTSTAPAPADPLKAIMEGIEKLSSLKQNILAEDREVDAASITQVIQLKMAVEQMLAQTASVPAAAPTATATVTALPAALPAPSAAEQQAATPKKHSRSASFGAFLKSVFSPRGGSAGKAQAAAAGVLQPASPAARAFGTNAAAVLNAGGATAVPSPMASSSSAVGFHGARPASASAMPRRPASPSLADKGRYAALHQKAAARLAEAAGENAAAAPTLAAHQPQRSDMWRRYEEKIALHRHQLDTTKSQLDEAVRKLNDMQVEFDELLLCLGMESAKNKALCDAMRAAGIDPEPILAAIEEQWMGGGGE</sequence>
<dbReference type="InterPro" id="IPR011009">
    <property type="entry name" value="Kinase-like_dom_sf"/>
</dbReference>
<evidence type="ECO:0000256" key="11">
    <source>
        <dbReference type="SAM" id="MobiDB-lite"/>
    </source>
</evidence>
<dbReference type="EMBL" id="LSYV01000006">
    <property type="protein sequence ID" value="KXZ54250.1"/>
    <property type="molecule type" value="Genomic_DNA"/>
</dbReference>
<reference evidence="14" key="1">
    <citation type="journal article" date="2016" name="Nat. Commun.">
        <title>The Gonium pectorale genome demonstrates co-option of cell cycle regulation during the evolution of multicellularity.</title>
        <authorList>
            <person name="Hanschen E.R."/>
            <person name="Marriage T.N."/>
            <person name="Ferris P.J."/>
            <person name="Hamaji T."/>
            <person name="Toyoda A."/>
            <person name="Fujiyama A."/>
            <person name="Neme R."/>
            <person name="Noguchi H."/>
            <person name="Minakuchi Y."/>
            <person name="Suzuki M."/>
            <person name="Kawai-Toyooka H."/>
            <person name="Smith D.R."/>
            <person name="Sparks H."/>
            <person name="Anderson J."/>
            <person name="Bakaric R."/>
            <person name="Luria V."/>
            <person name="Karger A."/>
            <person name="Kirschner M.W."/>
            <person name="Durand P.M."/>
            <person name="Michod R.E."/>
            <person name="Nozaki H."/>
            <person name="Olson B.J."/>
        </authorList>
    </citation>
    <scope>NUCLEOTIDE SEQUENCE [LARGE SCALE GENOMIC DNA]</scope>
    <source>
        <strain evidence="14">NIES-2863</strain>
    </source>
</reference>
<dbReference type="SUPFAM" id="SSF56112">
    <property type="entry name" value="Protein kinase-like (PK-like)"/>
    <property type="match status" value="1"/>
</dbReference>
<dbReference type="GO" id="GO:0005737">
    <property type="term" value="C:cytoplasm"/>
    <property type="evidence" value="ECO:0007669"/>
    <property type="project" value="TreeGrafter"/>
</dbReference>
<evidence type="ECO:0000313" key="13">
    <source>
        <dbReference type="EMBL" id="KXZ54250.1"/>
    </source>
</evidence>
<dbReference type="AlphaFoldDB" id="A0A150GY30"/>
<evidence type="ECO:0000256" key="9">
    <source>
        <dbReference type="PIRSR" id="PIRSR637770-2"/>
    </source>
</evidence>
<feature type="compositionally biased region" description="Low complexity" evidence="11">
    <location>
        <begin position="868"/>
        <end position="901"/>
    </location>
</feature>
<feature type="region of interest" description="Disordered" evidence="11">
    <location>
        <begin position="868"/>
        <end position="903"/>
    </location>
</feature>
<evidence type="ECO:0000256" key="7">
    <source>
        <dbReference type="ARBA" id="ARBA00022840"/>
    </source>
</evidence>
<dbReference type="GO" id="GO:0070985">
    <property type="term" value="C:transcription factor TFIIK complex"/>
    <property type="evidence" value="ECO:0007669"/>
    <property type="project" value="InterPro"/>
</dbReference>
<dbReference type="Proteomes" id="UP000075714">
    <property type="component" value="Unassembled WGS sequence"/>
</dbReference>
<keyword evidence="2" id="KW-0723">Serine/threonine-protein kinase</keyword>
<dbReference type="CDD" id="cd07841">
    <property type="entry name" value="STKc_CDK7"/>
    <property type="match status" value="1"/>
</dbReference>
<keyword evidence="5 9" id="KW-0547">Nucleotide-binding</keyword>
<evidence type="ECO:0000256" key="2">
    <source>
        <dbReference type="ARBA" id="ARBA00022527"/>
    </source>
</evidence>
<dbReference type="PANTHER" id="PTHR24056:SF0">
    <property type="entry name" value="CYCLIN-DEPENDENT KINASE 7"/>
    <property type="match status" value="1"/>
</dbReference>
<feature type="binding site" evidence="9">
    <location>
        <begin position="11"/>
        <end position="19"/>
    </location>
    <ligand>
        <name>ATP</name>
        <dbReference type="ChEBI" id="CHEBI:30616"/>
    </ligand>
</feature>
<organism evidence="13 14">
    <name type="scientific">Gonium pectorale</name>
    <name type="common">Green alga</name>
    <dbReference type="NCBI Taxonomy" id="33097"/>
    <lineage>
        <taxon>Eukaryota</taxon>
        <taxon>Viridiplantae</taxon>
        <taxon>Chlorophyta</taxon>
        <taxon>core chlorophytes</taxon>
        <taxon>Chlorophyceae</taxon>
        <taxon>CS clade</taxon>
        <taxon>Chlamydomonadales</taxon>
        <taxon>Volvocaceae</taxon>
        <taxon>Gonium</taxon>
    </lineage>
</organism>
<dbReference type="STRING" id="33097.A0A150GY30"/>
<gene>
    <name evidence="13" type="ORF">GPECTOR_5g340</name>
</gene>
<evidence type="ECO:0000256" key="3">
    <source>
        <dbReference type="ARBA" id="ARBA00022553"/>
    </source>
</evidence>
<accession>A0A150GY30</accession>
<feature type="compositionally biased region" description="Low complexity" evidence="11">
    <location>
        <begin position="343"/>
        <end position="361"/>
    </location>
</feature>
<evidence type="ECO:0000259" key="12">
    <source>
        <dbReference type="PROSITE" id="PS50011"/>
    </source>
</evidence>
<dbReference type="OrthoDB" id="1732493at2759"/>
<dbReference type="PROSITE" id="PS00107">
    <property type="entry name" value="PROTEIN_KINASE_ATP"/>
    <property type="match status" value="1"/>
</dbReference>
<dbReference type="EC" id="2.7.11.23" evidence="1"/>
<dbReference type="PROSITE" id="PS50011">
    <property type="entry name" value="PROTEIN_KINASE_DOM"/>
    <property type="match status" value="1"/>
</dbReference>
<feature type="domain" description="Protein kinase" evidence="12">
    <location>
        <begin position="5"/>
        <end position="286"/>
    </location>
</feature>
<name>A0A150GY30_GONPE</name>
<protein>
    <recommendedName>
        <fullName evidence="1">[RNA-polymerase]-subunit kinase</fullName>
        <ecNumber evidence="1">2.7.11.23</ecNumber>
    </recommendedName>
</protein>
<feature type="region of interest" description="Disordered" evidence="11">
    <location>
        <begin position="320"/>
        <end position="361"/>
    </location>
</feature>
<proteinExistence type="predicted"/>
<dbReference type="InterPro" id="IPR017441">
    <property type="entry name" value="Protein_kinase_ATP_BS"/>
</dbReference>
<evidence type="ECO:0000256" key="8">
    <source>
        <dbReference type="PIRSR" id="PIRSR637770-1"/>
    </source>
</evidence>
<dbReference type="InterPro" id="IPR037770">
    <property type="entry name" value="CDK7"/>
</dbReference>
<comment type="caution">
    <text evidence="13">The sequence shown here is derived from an EMBL/GenBank/DDBJ whole genome shotgun (WGS) entry which is preliminary data.</text>
</comment>
<feature type="region of interest" description="Disordered" evidence="11">
    <location>
        <begin position="493"/>
        <end position="515"/>
    </location>
</feature>
<feature type="binding site" evidence="9 10">
    <location>
        <position position="34"/>
    </location>
    <ligand>
        <name>ATP</name>
        <dbReference type="ChEBI" id="CHEBI:30616"/>
    </ligand>
</feature>
<dbReference type="Gene3D" id="3.30.200.20">
    <property type="entry name" value="Phosphorylase Kinase, domain 1"/>
    <property type="match status" value="1"/>
</dbReference>
<keyword evidence="7 9" id="KW-0067">ATP-binding</keyword>
<evidence type="ECO:0000256" key="5">
    <source>
        <dbReference type="ARBA" id="ARBA00022741"/>
    </source>
</evidence>
<dbReference type="InterPro" id="IPR000719">
    <property type="entry name" value="Prot_kinase_dom"/>
</dbReference>